<name>A0A1Y6CYW2_9GAMM</name>
<evidence type="ECO:0000256" key="1">
    <source>
        <dbReference type="SAM" id="Phobius"/>
    </source>
</evidence>
<dbReference type="Proteomes" id="UP000192923">
    <property type="component" value="Unassembled WGS sequence"/>
</dbReference>
<sequence>MTMKHTANGLLGLGLAMLAAYFVIGLRAGAAFVHHPFVMFVGGVVLVLGGWVGRFVLPRL</sequence>
<organism evidence="2 3">
    <name type="scientific">Methylomagnum ishizawai</name>
    <dbReference type="NCBI Taxonomy" id="1760988"/>
    <lineage>
        <taxon>Bacteria</taxon>
        <taxon>Pseudomonadati</taxon>
        <taxon>Pseudomonadota</taxon>
        <taxon>Gammaproteobacteria</taxon>
        <taxon>Methylococcales</taxon>
        <taxon>Methylococcaceae</taxon>
        <taxon>Methylomagnum</taxon>
    </lineage>
</organism>
<keyword evidence="1" id="KW-0812">Transmembrane</keyword>
<evidence type="ECO:0000313" key="3">
    <source>
        <dbReference type="Proteomes" id="UP000192923"/>
    </source>
</evidence>
<accession>A0A1Y6CYW2</accession>
<reference evidence="2 3" key="1">
    <citation type="submission" date="2016-12" db="EMBL/GenBank/DDBJ databases">
        <authorList>
            <person name="Song W.-J."/>
            <person name="Kurnit D.M."/>
        </authorList>
    </citation>
    <scope>NUCLEOTIDE SEQUENCE [LARGE SCALE GENOMIC DNA]</scope>
    <source>
        <strain evidence="2 3">175</strain>
    </source>
</reference>
<keyword evidence="1" id="KW-1133">Transmembrane helix</keyword>
<protein>
    <submittedName>
        <fullName evidence="2">Uncharacterized protein</fullName>
    </submittedName>
</protein>
<gene>
    <name evidence="2" type="ORF">SAMN02949497_3234</name>
</gene>
<dbReference type="EMBL" id="FXAM01000001">
    <property type="protein sequence ID" value="SMF95859.1"/>
    <property type="molecule type" value="Genomic_DNA"/>
</dbReference>
<proteinExistence type="predicted"/>
<dbReference type="AlphaFoldDB" id="A0A1Y6CYW2"/>
<keyword evidence="3" id="KW-1185">Reference proteome</keyword>
<dbReference type="RefSeq" id="WP_085214439.1">
    <property type="nucleotide sequence ID" value="NZ_FXAM01000001.1"/>
</dbReference>
<evidence type="ECO:0000313" key="2">
    <source>
        <dbReference type="EMBL" id="SMF95859.1"/>
    </source>
</evidence>
<keyword evidence="1" id="KW-0472">Membrane</keyword>
<feature type="transmembrane region" description="Helical" evidence="1">
    <location>
        <begin position="37"/>
        <end position="57"/>
    </location>
</feature>